<reference evidence="2" key="1">
    <citation type="submission" date="2023-01" db="EMBL/GenBank/DDBJ databases">
        <title>The chitinases involved in constricting ring structure development in the nematode-trapping fungus Drechslerella dactyloides.</title>
        <authorList>
            <person name="Wang R."/>
            <person name="Zhang L."/>
            <person name="Tang P."/>
            <person name="Li S."/>
            <person name="Liang L."/>
        </authorList>
    </citation>
    <scope>NUCLEOTIDE SEQUENCE</scope>
    <source>
        <strain evidence="2">YMF1.00031</strain>
    </source>
</reference>
<feature type="region of interest" description="Disordered" evidence="1">
    <location>
        <begin position="303"/>
        <end position="510"/>
    </location>
</feature>
<evidence type="ECO:0000313" key="2">
    <source>
        <dbReference type="EMBL" id="KAJ6259527.1"/>
    </source>
</evidence>
<proteinExistence type="predicted"/>
<evidence type="ECO:0000256" key="1">
    <source>
        <dbReference type="SAM" id="MobiDB-lite"/>
    </source>
</evidence>
<keyword evidence="3" id="KW-1185">Reference proteome</keyword>
<name>A0AAD6J010_DREDA</name>
<dbReference type="AlphaFoldDB" id="A0AAD6J010"/>
<feature type="compositionally biased region" description="Low complexity" evidence="1">
    <location>
        <begin position="73"/>
        <end position="111"/>
    </location>
</feature>
<comment type="caution">
    <text evidence="2">The sequence shown here is derived from an EMBL/GenBank/DDBJ whole genome shotgun (WGS) entry which is preliminary data.</text>
</comment>
<dbReference type="EMBL" id="JAQGDS010000006">
    <property type="protein sequence ID" value="KAJ6259527.1"/>
    <property type="molecule type" value="Genomic_DNA"/>
</dbReference>
<accession>A0AAD6J010</accession>
<dbReference type="Proteomes" id="UP001221413">
    <property type="component" value="Unassembled WGS sequence"/>
</dbReference>
<feature type="compositionally biased region" description="Low complexity" evidence="1">
    <location>
        <begin position="18"/>
        <end position="39"/>
    </location>
</feature>
<organism evidence="2 3">
    <name type="scientific">Drechslerella dactyloides</name>
    <name type="common">Nematode-trapping fungus</name>
    <name type="synonym">Arthrobotrys dactyloides</name>
    <dbReference type="NCBI Taxonomy" id="74499"/>
    <lineage>
        <taxon>Eukaryota</taxon>
        <taxon>Fungi</taxon>
        <taxon>Dikarya</taxon>
        <taxon>Ascomycota</taxon>
        <taxon>Pezizomycotina</taxon>
        <taxon>Orbiliomycetes</taxon>
        <taxon>Orbiliales</taxon>
        <taxon>Orbiliaceae</taxon>
        <taxon>Drechslerella</taxon>
    </lineage>
</organism>
<sequence>MSEFRFRVPGFTRPNPPALSEDLSAAAASPTSTNAYSTSMKSKFRITQFVRESKHVDGAKAAASGDETPKRPSVSAASAASAATTAAASSTAVNNVNHVHAAASAEKQAGASYKSSDRRMESKDANSAATGGPSLAPKPGEASSSSAQLAPAISKAKVRELSSPAKTDGGIVPDVAISPSSCPLREPARLIRPRVQQARRSLPNLKLVPPTHFTPALAFADSSNNNNRTPPPVDPSRSVEWNKVVRSIQATSLEAIVTKLLDALSDHPESGPGTLVAHLGDIFLDDATKQMYRQARAMDPRLLPVPSAPGAGTPVSNGMTPVGAASMSSSTPTPHTAPHSAVARLPTPATTQRRSLSGAIPRQLPGGMLIAPKLFEPREYKPNNARKLKRKSEADKDGSVSRLLSMKRNASLGELSHLPPVADSPGAAGEPPVKRKRGRPKGSTKAAIQERESLKMQATAAEQVSETLTETTTIATESVSPVLEEERSPPTGTSIELRASSPSPRPDTIA</sequence>
<feature type="region of interest" description="Disordered" evidence="1">
    <location>
        <begin position="1"/>
        <end position="40"/>
    </location>
</feature>
<feature type="compositionally biased region" description="Low complexity" evidence="1">
    <location>
        <begin position="466"/>
        <end position="477"/>
    </location>
</feature>
<protein>
    <submittedName>
        <fullName evidence="2">Uncharacterized protein</fullName>
    </submittedName>
</protein>
<feature type="region of interest" description="Disordered" evidence="1">
    <location>
        <begin position="218"/>
        <end position="237"/>
    </location>
</feature>
<evidence type="ECO:0000313" key="3">
    <source>
        <dbReference type="Proteomes" id="UP001221413"/>
    </source>
</evidence>
<feature type="compositionally biased region" description="Basic and acidic residues" evidence="1">
    <location>
        <begin position="115"/>
        <end position="124"/>
    </location>
</feature>
<feature type="region of interest" description="Disordered" evidence="1">
    <location>
        <begin position="55"/>
        <end position="165"/>
    </location>
</feature>
<gene>
    <name evidence="2" type="ORF">Dda_5164</name>
</gene>